<keyword evidence="13" id="KW-1185">Reference proteome</keyword>
<name>A0A4Z0DA80_9FIRM</name>
<comment type="cofactor">
    <cofactor evidence="10">
        <name>Mg(2+)</name>
        <dbReference type="ChEBI" id="CHEBI:18420"/>
    </cofactor>
    <text evidence="10">Binds 1 Mg(2+) ion per subunit.</text>
</comment>
<dbReference type="Gene3D" id="3.90.950.10">
    <property type="match status" value="1"/>
</dbReference>
<dbReference type="NCBIfam" id="TIGR00042">
    <property type="entry name" value="RdgB/HAM1 family non-canonical purine NTP pyrophosphatase"/>
    <property type="match status" value="1"/>
</dbReference>
<evidence type="ECO:0000313" key="13">
    <source>
        <dbReference type="Proteomes" id="UP000298381"/>
    </source>
</evidence>
<dbReference type="GO" id="GO:0017111">
    <property type="term" value="F:ribonucleoside triphosphate phosphatase activity"/>
    <property type="evidence" value="ECO:0007669"/>
    <property type="project" value="InterPro"/>
</dbReference>
<evidence type="ECO:0000256" key="2">
    <source>
        <dbReference type="ARBA" id="ARBA00011738"/>
    </source>
</evidence>
<evidence type="ECO:0000256" key="9">
    <source>
        <dbReference type="ARBA" id="ARBA00052017"/>
    </source>
</evidence>
<organism evidence="12 13">
    <name type="scientific">Soehngenia longivitae</name>
    <dbReference type="NCBI Taxonomy" id="2562294"/>
    <lineage>
        <taxon>Bacteria</taxon>
        <taxon>Bacillati</taxon>
        <taxon>Bacillota</taxon>
        <taxon>Tissierellia</taxon>
        <taxon>Tissierellales</taxon>
        <taxon>Tissierellaceae</taxon>
        <taxon>Soehngenia</taxon>
    </lineage>
</organism>
<feature type="binding site" evidence="10">
    <location>
        <begin position="8"/>
        <end position="13"/>
    </location>
    <ligand>
        <name>substrate</name>
    </ligand>
</feature>
<dbReference type="InterPro" id="IPR020922">
    <property type="entry name" value="dITP/XTP_pyrophosphatase"/>
</dbReference>
<dbReference type="GO" id="GO:0036222">
    <property type="term" value="F:XTP diphosphatase activity"/>
    <property type="evidence" value="ECO:0007669"/>
    <property type="project" value="UniProtKB-UniRule"/>
</dbReference>
<dbReference type="GO" id="GO:0046872">
    <property type="term" value="F:metal ion binding"/>
    <property type="evidence" value="ECO:0007669"/>
    <property type="project" value="UniProtKB-KW"/>
</dbReference>
<comment type="caution">
    <text evidence="10">Lacks conserved residue(s) required for the propagation of feature annotation.</text>
</comment>
<evidence type="ECO:0000256" key="5">
    <source>
        <dbReference type="ARBA" id="ARBA00022801"/>
    </source>
</evidence>
<dbReference type="GO" id="GO:0009146">
    <property type="term" value="P:purine nucleoside triphosphate catabolic process"/>
    <property type="evidence" value="ECO:0007669"/>
    <property type="project" value="UniProtKB-UniRule"/>
</dbReference>
<feature type="binding site" evidence="10">
    <location>
        <begin position="151"/>
        <end position="154"/>
    </location>
    <ligand>
        <name>substrate</name>
    </ligand>
</feature>
<keyword evidence="3 10" id="KW-0479">Metal-binding</keyword>
<comment type="catalytic activity">
    <reaction evidence="10">
        <text>ITP + H2O = IMP + diphosphate + H(+)</text>
        <dbReference type="Rhea" id="RHEA:29399"/>
        <dbReference type="ChEBI" id="CHEBI:15377"/>
        <dbReference type="ChEBI" id="CHEBI:15378"/>
        <dbReference type="ChEBI" id="CHEBI:33019"/>
        <dbReference type="ChEBI" id="CHEBI:58053"/>
        <dbReference type="ChEBI" id="CHEBI:61402"/>
        <dbReference type="EC" id="3.6.1.66"/>
    </reaction>
</comment>
<dbReference type="RefSeq" id="WP_135270023.1">
    <property type="nucleotide sequence ID" value="NZ_SRIB01000001.1"/>
</dbReference>
<comment type="catalytic activity">
    <reaction evidence="8 10">
        <text>dITP + H2O = dIMP + diphosphate + H(+)</text>
        <dbReference type="Rhea" id="RHEA:28342"/>
        <dbReference type="ChEBI" id="CHEBI:15377"/>
        <dbReference type="ChEBI" id="CHEBI:15378"/>
        <dbReference type="ChEBI" id="CHEBI:33019"/>
        <dbReference type="ChEBI" id="CHEBI:61194"/>
        <dbReference type="ChEBI" id="CHEBI:61382"/>
        <dbReference type="EC" id="3.6.1.66"/>
    </reaction>
</comment>
<evidence type="ECO:0000256" key="7">
    <source>
        <dbReference type="ARBA" id="ARBA00023080"/>
    </source>
</evidence>
<feature type="binding site" evidence="10">
    <location>
        <position position="174"/>
    </location>
    <ligand>
        <name>substrate</name>
    </ligand>
</feature>
<keyword evidence="7 10" id="KW-0546">Nucleotide metabolism</keyword>
<gene>
    <name evidence="12" type="primary">rdgB</name>
    <name evidence="12" type="ORF">E4100_01200</name>
</gene>
<evidence type="ECO:0000313" key="12">
    <source>
        <dbReference type="EMBL" id="TFZ41780.1"/>
    </source>
</evidence>
<proteinExistence type="inferred from homology"/>
<dbReference type="EC" id="3.6.1.66" evidence="10"/>
<dbReference type="Proteomes" id="UP000298381">
    <property type="component" value="Unassembled WGS sequence"/>
</dbReference>
<keyword evidence="5 10" id="KW-0378">Hydrolase</keyword>
<evidence type="ECO:0000256" key="1">
    <source>
        <dbReference type="ARBA" id="ARBA00008023"/>
    </source>
</evidence>
<dbReference type="AlphaFoldDB" id="A0A4Z0DA80"/>
<accession>A0A4Z0DA80</accession>
<dbReference type="GO" id="GO:0005829">
    <property type="term" value="C:cytosol"/>
    <property type="evidence" value="ECO:0007669"/>
    <property type="project" value="TreeGrafter"/>
</dbReference>
<keyword evidence="6 10" id="KW-0460">Magnesium</keyword>
<dbReference type="Pfam" id="PF01725">
    <property type="entry name" value="Ham1p_like"/>
    <property type="match status" value="1"/>
</dbReference>
<reference evidence="12 13" key="1">
    <citation type="submission" date="2019-03" db="EMBL/GenBank/DDBJ databases">
        <title>Draft genome sequence data and analysis of a Fermenting Bacterium, Soehngenia longevitae strain 1933PT, isolated from petroleum reservoir in Azerbaijan.</title>
        <authorList>
            <person name="Grouzdev D.S."/>
            <person name="Bidzhieva S.K."/>
            <person name="Sokolova D.S."/>
            <person name="Tourova T.P."/>
            <person name="Poltaraus A.B."/>
            <person name="Nazina T.N."/>
        </authorList>
    </citation>
    <scope>NUCLEOTIDE SEQUENCE [LARGE SCALE GENOMIC DNA]</scope>
    <source>
        <strain evidence="12 13">1933P</strain>
    </source>
</reference>
<dbReference type="GO" id="GO:0036220">
    <property type="term" value="F:ITP diphosphatase activity"/>
    <property type="evidence" value="ECO:0007669"/>
    <property type="project" value="UniProtKB-UniRule"/>
</dbReference>
<feature type="active site" description="Proton acceptor" evidence="10">
    <location>
        <position position="71"/>
    </location>
</feature>
<sequence length="205" mass="22970">MKKLVLATDNENKINEIKDILSDLPIEILSKAEIGLENLKVIEDGKTLIDNSLKKAREISKHTDYLVVADDTGLFVEKLDGNPGVYSSRYAGEDGNDKKNVELLLKNLNGEESRAYFETVICLITEDKKEYIVSGKCFGKVLATVRGENGFGYDPVFLPDGFDRTFAELGSKQKNEISHRRKAIENLREILIQLLGEKDENTCGK</sequence>
<feature type="binding site" evidence="10">
    <location>
        <begin position="179"/>
        <end position="180"/>
    </location>
    <ligand>
        <name>substrate</name>
    </ligand>
</feature>
<dbReference type="FunFam" id="3.90.950.10:FF:000001">
    <property type="entry name" value="dITP/XTP pyrophosphatase"/>
    <property type="match status" value="1"/>
</dbReference>
<evidence type="ECO:0000256" key="11">
    <source>
        <dbReference type="RuleBase" id="RU003781"/>
    </source>
</evidence>
<comment type="caution">
    <text evidence="12">The sequence shown here is derived from an EMBL/GenBank/DDBJ whole genome shotgun (WGS) entry which is preliminary data.</text>
</comment>
<feature type="binding site" evidence="10">
    <location>
        <position position="71"/>
    </location>
    <ligand>
        <name>Mg(2+)</name>
        <dbReference type="ChEBI" id="CHEBI:18420"/>
    </ligand>
</feature>
<protein>
    <recommendedName>
        <fullName evidence="10">dITP/XTP pyrophosphatase</fullName>
        <ecNumber evidence="10">3.6.1.66</ecNumber>
    </recommendedName>
    <alternativeName>
        <fullName evidence="10">Non-canonical purine NTP pyrophosphatase</fullName>
    </alternativeName>
    <alternativeName>
        <fullName evidence="10">Non-standard purine NTP pyrophosphatase</fullName>
    </alternativeName>
    <alternativeName>
        <fullName evidence="10">Nucleoside-triphosphate diphosphatase</fullName>
    </alternativeName>
    <alternativeName>
        <fullName evidence="10">Nucleoside-triphosphate pyrophosphatase</fullName>
        <shortName evidence="10">NTPase</shortName>
    </alternativeName>
</protein>
<dbReference type="PANTHER" id="PTHR11067">
    <property type="entry name" value="INOSINE TRIPHOSPHATE PYROPHOSPHATASE/HAM1 PROTEIN"/>
    <property type="match status" value="1"/>
</dbReference>
<keyword evidence="4 10" id="KW-0547">Nucleotide-binding</keyword>
<evidence type="ECO:0000256" key="8">
    <source>
        <dbReference type="ARBA" id="ARBA00051875"/>
    </source>
</evidence>
<evidence type="ECO:0000256" key="4">
    <source>
        <dbReference type="ARBA" id="ARBA00022741"/>
    </source>
</evidence>
<comment type="similarity">
    <text evidence="1 10 11">Belongs to the HAM1 NTPase family.</text>
</comment>
<dbReference type="CDD" id="cd00515">
    <property type="entry name" value="HAM1"/>
    <property type="match status" value="1"/>
</dbReference>
<dbReference type="GO" id="GO:0035870">
    <property type="term" value="F:dITP diphosphatase activity"/>
    <property type="evidence" value="ECO:0007669"/>
    <property type="project" value="UniProtKB-UniRule"/>
</dbReference>
<comment type="subunit">
    <text evidence="2 10">Homodimer.</text>
</comment>
<comment type="function">
    <text evidence="10">Pyrophosphatase that catalyzes the hydrolysis of nucleoside triphosphates to their monophosphate derivatives, with a high preference for the non-canonical purine nucleotides XTP (xanthosine triphosphate), dITP (deoxyinosine triphosphate) and ITP. Seems to function as a house-cleaning enzyme that removes non-canonical purine nucleotides from the nucleotide pool, thus preventing their incorporation into DNA/RNA and avoiding chromosomal lesions.</text>
</comment>
<dbReference type="GO" id="GO:0000166">
    <property type="term" value="F:nucleotide binding"/>
    <property type="evidence" value="ECO:0007669"/>
    <property type="project" value="UniProtKB-KW"/>
</dbReference>
<evidence type="ECO:0000256" key="10">
    <source>
        <dbReference type="HAMAP-Rule" id="MF_01405"/>
    </source>
</evidence>
<comment type="catalytic activity">
    <reaction evidence="9 10">
        <text>XTP + H2O = XMP + diphosphate + H(+)</text>
        <dbReference type="Rhea" id="RHEA:28610"/>
        <dbReference type="ChEBI" id="CHEBI:15377"/>
        <dbReference type="ChEBI" id="CHEBI:15378"/>
        <dbReference type="ChEBI" id="CHEBI:33019"/>
        <dbReference type="ChEBI" id="CHEBI:57464"/>
        <dbReference type="ChEBI" id="CHEBI:61314"/>
        <dbReference type="EC" id="3.6.1.66"/>
    </reaction>
</comment>
<dbReference type="SUPFAM" id="SSF52972">
    <property type="entry name" value="ITPase-like"/>
    <property type="match status" value="1"/>
</dbReference>
<evidence type="ECO:0000256" key="6">
    <source>
        <dbReference type="ARBA" id="ARBA00022842"/>
    </source>
</evidence>
<evidence type="ECO:0000256" key="3">
    <source>
        <dbReference type="ARBA" id="ARBA00022723"/>
    </source>
</evidence>
<dbReference type="HAMAP" id="MF_01405">
    <property type="entry name" value="Non_canon_purine_NTPase"/>
    <property type="match status" value="1"/>
</dbReference>
<dbReference type="OrthoDB" id="9807456at2"/>
<dbReference type="EMBL" id="SRIB01000001">
    <property type="protein sequence ID" value="TFZ41780.1"/>
    <property type="molecule type" value="Genomic_DNA"/>
</dbReference>
<dbReference type="GO" id="GO:0009117">
    <property type="term" value="P:nucleotide metabolic process"/>
    <property type="evidence" value="ECO:0007669"/>
    <property type="project" value="UniProtKB-KW"/>
</dbReference>
<dbReference type="InterPro" id="IPR002637">
    <property type="entry name" value="RdgB/HAM1"/>
</dbReference>
<dbReference type="InterPro" id="IPR029001">
    <property type="entry name" value="ITPase-like_fam"/>
</dbReference>
<dbReference type="PANTHER" id="PTHR11067:SF9">
    <property type="entry name" value="INOSINE TRIPHOSPHATE PYROPHOSPHATASE"/>
    <property type="match status" value="1"/>
</dbReference>
<feature type="binding site" evidence="10">
    <location>
        <position position="72"/>
    </location>
    <ligand>
        <name>substrate</name>
    </ligand>
</feature>